<organism evidence="1 2">
    <name type="scientific">candidate division MSBL1 archaeon SCGC-AAA382A20</name>
    <dbReference type="NCBI Taxonomy" id="1698280"/>
    <lineage>
        <taxon>Archaea</taxon>
        <taxon>Methanobacteriati</taxon>
        <taxon>Methanobacteriota</taxon>
        <taxon>candidate division MSBL1</taxon>
    </lineage>
</organism>
<keyword evidence="2" id="KW-1185">Reference proteome</keyword>
<evidence type="ECO:0000313" key="2">
    <source>
        <dbReference type="Proteomes" id="UP000070263"/>
    </source>
</evidence>
<dbReference type="EMBL" id="LHYE01000057">
    <property type="protein sequence ID" value="KXB06099.1"/>
    <property type="molecule type" value="Genomic_DNA"/>
</dbReference>
<name>A0A133VI44_9EURY</name>
<dbReference type="Proteomes" id="UP000070263">
    <property type="component" value="Unassembled WGS sequence"/>
</dbReference>
<evidence type="ECO:0000313" key="1">
    <source>
        <dbReference type="EMBL" id="KXB06099.1"/>
    </source>
</evidence>
<proteinExistence type="predicted"/>
<gene>
    <name evidence="1" type="ORF">AKJ51_04175</name>
</gene>
<sequence>MNEKELELEKIQFEFEELERWEHLVNNDYDGRRKKWKERIRESRRTLLKREKELLMELGFEDRIFSNVENKLDEMEV</sequence>
<reference evidence="1 2" key="1">
    <citation type="journal article" date="2016" name="Sci. Rep.">
        <title>Metabolic traits of an uncultured archaeal lineage -MSBL1- from brine pools of the Red Sea.</title>
        <authorList>
            <person name="Mwirichia R."/>
            <person name="Alam I."/>
            <person name="Rashid M."/>
            <person name="Vinu M."/>
            <person name="Ba-Alawi W."/>
            <person name="Anthony Kamau A."/>
            <person name="Kamanda Ngugi D."/>
            <person name="Goker M."/>
            <person name="Klenk H.P."/>
            <person name="Bajic V."/>
            <person name="Stingl U."/>
        </authorList>
    </citation>
    <scope>NUCLEOTIDE SEQUENCE [LARGE SCALE GENOMIC DNA]</scope>
    <source>
        <strain evidence="1">SCGC-AAA382A20</strain>
    </source>
</reference>
<dbReference type="AlphaFoldDB" id="A0A133VI44"/>
<accession>A0A133VI44</accession>
<comment type="caution">
    <text evidence="1">The sequence shown here is derived from an EMBL/GenBank/DDBJ whole genome shotgun (WGS) entry which is preliminary data.</text>
</comment>
<protein>
    <submittedName>
        <fullName evidence="1">Uncharacterized protein</fullName>
    </submittedName>
</protein>